<reference evidence="2" key="1">
    <citation type="submission" date="2018-10" db="EMBL/GenBank/DDBJ databases">
        <title>Hidden diversity of soil giant viruses.</title>
        <authorList>
            <person name="Schulz F."/>
            <person name="Alteio L."/>
            <person name="Goudeau D."/>
            <person name="Ryan E.M."/>
            <person name="Malmstrom R.R."/>
            <person name="Blanchard J."/>
            <person name="Woyke T."/>
        </authorList>
    </citation>
    <scope>NUCLEOTIDE SEQUENCE</scope>
    <source>
        <strain evidence="2">HAV1</strain>
    </source>
</reference>
<dbReference type="EMBL" id="MK072260">
    <property type="protein sequence ID" value="AYV81137.1"/>
    <property type="molecule type" value="Genomic_DNA"/>
</dbReference>
<comment type="similarity">
    <text evidence="1">Belongs to the mimivirus R160 family.</text>
</comment>
<accession>A0A3G5A1P5</accession>
<organism evidence="2">
    <name type="scientific">Harvfovirus sp</name>
    <dbReference type="NCBI Taxonomy" id="2487768"/>
    <lineage>
        <taxon>Viruses</taxon>
        <taxon>Varidnaviria</taxon>
        <taxon>Bamfordvirae</taxon>
        <taxon>Nucleocytoviricota</taxon>
        <taxon>Megaviricetes</taxon>
        <taxon>Imitervirales</taxon>
        <taxon>Mimiviridae</taxon>
        <taxon>Klosneuvirinae</taxon>
    </lineage>
</organism>
<name>A0A3G5A1P5_9VIRU</name>
<proteinExistence type="inferred from homology"/>
<protein>
    <submittedName>
        <fullName evidence="2">Uncharacterized protein</fullName>
    </submittedName>
</protein>
<gene>
    <name evidence="2" type="ORF">Harvfovirus18_5</name>
</gene>
<dbReference type="InterPro" id="IPR043885">
    <property type="entry name" value="DUF5847"/>
</dbReference>
<sequence length="406" mass="48043">MTEKKISGPVNTVRLEGNVFGIDKILYVFFDYHRICSRETNCGDLFSEPIQLFLAKQFQEQSKKSTIIDFFLEFFPTMRMNSEFTKYKQEIYIIELRKLFAKSLSYSISSDKVSESKLFPKVRFHYIDIRDYLFYNLLFHADKPLLKQYLGKLTTQQDIIRVKDILKKIILEVNFVMDILFQQTGGKQIIKLLSDELGPLPREKILELINKLKNRYNHPEIKKVVHLMMDKYLKDGLQRALKMLESIFLLLDAADEELGKNPKELNVSADLHNLPKFCSSYEYGPNIDLVYQLQFKINTIFSEFEILIMDCSVIFIDAYFLRRFLDKDYVTHGIVYTGGFHSRTYIYILTKYFQFKVTHASYSKYDLPTLNKKLKTAELNREFYELFLPDELIQCSNLTEFPENFE</sequence>
<evidence type="ECO:0000256" key="1">
    <source>
        <dbReference type="ARBA" id="ARBA00023598"/>
    </source>
</evidence>
<dbReference type="Pfam" id="PF19165">
    <property type="entry name" value="DUF5847"/>
    <property type="match status" value="1"/>
</dbReference>
<evidence type="ECO:0000313" key="2">
    <source>
        <dbReference type="EMBL" id="AYV81137.1"/>
    </source>
</evidence>